<dbReference type="GO" id="GO:0005829">
    <property type="term" value="C:cytosol"/>
    <property type="evidence" value="ECO:0007669"/>
    <property type="project" value="TreeGrafter"/>
</dbReference>
<keyword evidence="2" id="KW-1185">Reference proteome</keyword>
<dbReference type="PANTHER" id="PTHR13554:SF10">
    <property type="entry name" value="26S PROTEASOME NON-ATPASE REGULATORY SUBUNIT 5"/>
    <property type="match status" value="1"/>
</dbReference>
<dbReference type="PANTHER" id="PTHR13554">
    <property type="entry name" value="26S PROTEASOME NON-ATPASE REGULATORY SUBUNIT 5-RELATED"/>
    <property type="match status" value="1"/>
</dbReference>
<dbReference type="GO" id="GO:0043248">
    <property type="term" value="P:proteasome assembly"/>
    <property type="evidence" value="ECO:0007669"/>
    <property type="project" value="InterPro"/>
</dbReference>
<dbReference type="Pfam" id="PF10508">
    <property type="entry name" value="Proteasom_PSMB"/>
    <property type="match status" value="1"/>
</dbReference>
<dbReference type="SUPFAM" id="SSF48371">
    <property type="entry name" value="ARM repeat"/>
    <property type="match status" value="1"/>
</dbReference>
<dbReference type="InterPro" id="IPR019538">
    <property type="entry name" value="PSMD5"/>
</dbReference>
<organism evidence="1 2">
    <name type="scientific">Allomyces macrogynus (strain ATCC 38327)</name>
    <name type="common">Allomyces javanicus var. macrogynus</name>
    <dbReference type="NCBI Taxonomy" id="578462"/>
    <lineage>
        <taxon>Eukaryota</taxon>
        <taxon>Fungi</taxon>
        <taxon>Fungi incertae sedis</taxon>
        <taxon>Blastocladiomycota</taxon>
        <taxon>Blastocladiomycetes</taxon>
        <taxon>Blastocladiales</taxon>
        <taxon>Blastocladiaceae</taxon>
        <taxon>Allomyces</taxon>
    </lineage>
</organism>
<dbReference type="OrthoDB" id="10250600at2759"/>
<reference evidence="1 2" key="2">
    <citation type="submission" date="2009-11" db="EMBL/GenBank/DDBJ databases">
        <title>The Genome Sequence of Allomyces macrogynus strain ATCC 38327.</title>
        <authorList>
            <consortium name="The Broad Institute Genome Sequencing Platform"/>
            <person name="Russ C."/>
            <person name="Cuomo C."/>
            <person name="Shea T."/>
            <person name="Young S.K."/>
            <person name="Zeng Q."/>
            <person name="Koehrsen M."/>
            <person name="Haas B."/>
            <person name="Borodovsky M."/>
            <person name="Guigo R."/>
            <person name="Alvarado L."/>
            <person name="Berlin A."/>
            <person name="Borenstein D."/>
            <person name="Chen Z."/>
            <person name="Engels R."/>
            <person name="Freedman E."/>
            <person name="Gellesch M."/>
            <person name="Goldberg J."/>
            <person name="Griggs A."/>
            <person name="Gujja S."/>
            <person name="Heiman D."/>
            <person name="Hepburn T."/>
            <person name="Howarth C."/>
            <person name="Jen D."/>
            <person name="Larson L."/>
            <person name="Lewis B."/>
            <person name="Mehta T."/>
            <person name="Park D."/>
            <person name="Pearson M."/>
            <person name="Roberts A."/>
            <person name="Saif S."/>
            <person name="Shenoy N."/>
            <person name="Sisk P."/>
            <person name="Stolte C."/>
            <person name="Sykes S."/>
            <person name="Walk T."/>
            <person name="White J."/>
            <person name="Yandava C."/>
            <person name="Burger G."/>
            <person name="Gray M.W."/>
            <person name="Holland P.W.H."/>
            <person name="King N."/>
            <person name="Lang F.B.F."/>
            <person name="Roger A.J."/>
            <person name="Ruiz-Trillo I."/>
            <person name="Lander E."/>
            <person name="Nusbaum C."/>
        </authorList>
    </citation>
    <scope>NUCLEOTIDE SEQUENCE [LARGE SCALE GENOMIC DNA]</scope>
    <source>
        <strain evidence="1 2">ATCC 38327</strain>
    </source>
</reference>
<protein>
    <recommendedName>
        <fullName evidence="3">26S proteasome non-ATPase regulatory subunit 5</fullName>
    </recommendedName>
</protein>
<dbReference type="VEuPathDB" id="FungiDB:AMAG_06240"/>
<evidence type="ECO:0008006" key="3">
    <source>
        <dbReference type="Google" id="ProtNLM"/>
    </source>
</evidence>
<reference evidence="1 2" key="1">
    <citation type="submission" date="2009-11" db="EMBL/GenBank/DDBJ databases">
        <title>Annotation of Allomyces macrogynus ATCC 38327.</title>
        <authorList>
            <consortium name="The Broad Institute Genome Sequencing Platform"/>
            <person name="Russ C."/>
            <person name="Cuomo C."/>
            <person name="Burger G."/>
            <person name="Gray M.W."/>
            <person name="Holland P.W.H."/>
            <person name="King N."/>
            <person name="Lang F.B.F."/>
            <person name="Roger A.J."/>
            <person name="Ruiz-Trillo I."/>
            <person name="Young S.K."/>
            <person name="Zeng Q."/>
            <person name="Gargeya S."/>
            <person name="Fitzgerald M."/>
            <person name="Haas B."/>
            <person name="Abouelleil A."/>
            <person name="Alvarado L."/>
            <person name="Arachchi H.M."/>
            <person name="Berlin A."/>
            <person name="Chapman S.B."/>
            <person name="Gearin G."/>
            <person name="Goldberg J."/>
            <person name="Griggs A."/>
            <person name="Gujja S."/>
            <person name="Hansen M."/>
            <person name="Heiman D."/>
            <person name="Howarth C."/>
            <person name="Larimer J."/>
            <person name="Lui A."/>
            <person name="MacDonald P.J.P."/>
            <person name="McCowen C."/>
            <person name="Montmayeur A."/>
            <person name="Murphy C."/>
            <person name="Neiman D."/>
            <person name="Pearson M."/>
            <person name="Priest M."/>
            <person name="Roberts A."/>
            <person name="Saif S."/>
            <person name="Shea T."/>
            <person name="Sisk P."/>
            <person name="Stolte C."/>
            <person name="Sykes S."/>
            <person name="Wortman J."/>
            <person name="Nusbaum C."/>
            <person name="Birren B."/>
        </authorList>
    </citation>
    <scope>NUCLEOTIDE SEQUENCE [LARGE SCALE GENOMIC DNA]</scope>
    <source>
        <strain evidence="1 2">ATCC 38327</strain>
    </source>
</reference>
<dbReference type="Proteomes" id="UP000054350">
    <property type="component" value="Unassembled WGS sequence"/>
</dbReference>
<evidence type="ECO:0000313" key="2">
    <source>
        <dbReference type="Proteomes" id="UP000054350"/>
    </source>
</evidence>
<dbReference type="AlphaFoldDB" id="A0A0L0SG92"/>
<evidence type="ECO:0000313" key="1">
    <source>
        <dbReference type="EMBL" id="KNE61410.1"/>
    </source>
</evidence>
<name>A0A0L0SG92_ALLM3</name>
<dbReference type="InterPro" id="IPR016024">
    <property type="entry name" value="ARM-type_fold"/>
</dbReference>
<proteinExistence type="predicted"/>
<sequence>MVNALDRATLQNATTADLIAAVARLLPPNNEFPTHAETGQPDFALVAFILESLTFHVKGPAGATARGEILQGLNGSLDPIFAFLAIPDEEVAEAAVKLLEQVTLPFPAETILQAHDNLVAGLGHPESGVRNLVLSLLKKLGPSQWTQELAAAALKGALTGSLRVFEQFKSLLKSEAMIHVLLQASCLEILLQLAHDPLDRFRVLEIVGLAARLSAAAAHQLHLAKFFLPLDDGDLEYAVLTELCTSLILPTSTADAGTPTEARHFLVQAGVVAAITDRAESTNPETRARHLIPTLTFLLAYVAAVGTDNDAYVPRILDVAATALLPPADADLVQRDAHQIVALATLRGLSAIPDLAPVLAHARLVQALTTVTAPLRGGNHGSAAWLAGLLQLLCAWAPLDRNGQFAAVVTANADDPAAVLVAATVRATTHIDETVRSAAYAAQCGLAQVQWGQVELAKPERVNYLVDRTADDGSPAAKRARYTVVELLAASEVVKGADVATQKRIGEYLREGPFFVVREAAVALGDAA</sequence>
<gene>
    <name evidence="1" type="ORF">AMAG_06240</name>
</gene>
<dbReference type="EMBL" id="GG745338">
    <property type="protein sequence ID" value="KNE61410.1"/>
    <property type="molecule type" value="Genomic_DNA"/>
</dbReference>
<accession>A0A0L0SG92</accession>